<accession>A0A934NVM4</accession>
<dbReference type="GO" id="GO:0008168">
    <property type="term" value="F:methyltransferase activity"/>
    <property type="evidence" value="ECO:0007669"/>
    <property type="project" value="UniProtKB-KW"/>
</dbReference>
<feature type="domain" description="Methyltransferase" evidence="1">
    <location>
        <begin position="24"/>
        <end position="121"/>
    </location>
</feature>
<dbReference type="Gene3D" id="3.40.50.150">
    <property type="entry name" value="Vaccinia Virus protein VP39"/>
    <property type="match status" value="1"/>
</dbReference>
<evidence type="ECO:0000259" key="1">
    <source>
        <dbReference type="Pfam" id="PF13649"/>
    </source>
</evidence>
<dbReference type="InterPro" id="IPR029063">
    <property type="entry name" value="SAM-dependent_MTases_sf"/>
</dbReference>
<keyword evidence="2" id="KW-0489">Methyltransferase</keyword>
<evidence type="ECO:0000313" key="3">
    <source>
        <dbReference type="Proteomes" id="UP000655868"/>
    </source>
</evidence>
<dbReference type="EMBL" id="JAEMNV010000011">
    <property type="protein sequence ID" value="MBJ8342414.1"/>
    <property type="molecule type" value="Genomic_DNA"/>
</dbReference>
<protein>
    <submittedName>
        <fullName evidence="2">Class I SAM-dependent methyltransferase</fullName>
    </submittedName>
</protein>
<dbReference type="InterPro" id="IPR041698">
    <property type="entry name" value="Methyltransf_25"/>
</dbReference>
<dbReference type="Pfam" id="PF13649">
    <property type="entry name" value="Methyltransf_25"/>
    <property type="match status" value="1"/>
</dbReference>
<dbReference type="RefSeq" id="WP_199707872.1">
    <property type="nucleotide sequence ID" value="NZ_JAEMNV010000011.1"/>
</dbReference>
<gene>
    <name evidence="2" type="ORF">JGU71_26330</name>
</gene>
<dbReference type="AlphaFoldDB" id="A0A934NVM4"/>
<dbReference type="Proteomes" id="UP000655868">
    <property type="component" value="Unassembled WGS sequence"/>
</dbReference>
<proteinExistence type="predicted"/>
<reference evidence="2" key="1">
    <citation type="submission" date="2020-12" db="EMBL/GenBank/DDBJ databases">
        <title>Antrihabitans popcorni sp. nov. and Antrihabitans auranticaus sp. nov., isolated from a larva cave.</title>
        <authorList>
            <person name="Lee S.D."/>
            <person name="Kim I.S."/>
        </authorList>
    </citation>
    <scope>NUCLEOTIDE SEQUENCE</scope>
    <source>
        <strain evidence="2">YC3-6</strain>
    </source>
</reference>
<keyword evidence="2" id="KW-0808">Transferase</keyword>
<sequence>MPPSAAERIVWTVDTLAIRPTDRVLEIGCGHGVAVSLVAAKLTGGTIDAVDRSAKMIAATRNRNAAAIQEGIVRLHCSELADTNFGDTAFEVVFGIHVPVFARGEPQREFAVLRKHLVPDGRLHLSYQPLEPATTPAVVDRLSTSMRDSGFVVEDVKIADLGSGRSLCVVAKQGQGGTS</sequence>
<comment type="caution">
    <text evidence="2">The sequence shown here is derived from an EMBL/GenBank/DDBJ whole genome shotgun (WGS) entry which is preliminary data.</text>
</comment>
<name>A0A934NVM4_9NOCA</name>
<keyword evidence="3" id="KW-1185">Reference proteome</keyword>
<dbReference type="GO" id="GO:0032259">
    <property type="term" value="P:methylation"/>
    <property type="evidence" value="ECO:0007669"/>
    <property type="project" value="UniProtKB-KW"/>
</dbReference>
<dbReference type="SUPFAM" id="SSF53335">
    <property type="entry name" value="S-adenosyl-L-methionine-dependent methyltransferases"/>
    <property type="match status" value="1"/>
</dbReference>
<organism evidence="2 3">
    <name type="scientific">Antrihabitans stalagmiti</name>
    <dbReference type="NCBI Taxonomy" id="2799499"/>
    <lineage>
        <taxon>Bacteria</taxon>
        <taxon>Bacillati</taxon>
        <taxon>Actinomycetota</taxon>
        <taxon>Actinomycetes</taxon>
        <taxon>Mycobacteriales</taxon>
        <taxon>Nocardiaceae</taxon>
        <taxon>Antrihabitans</taxon>
    </lineage>
</organism>
<evidence type="ECO:0000313" key="2">
    <source>
        <dbReference type="EMBL" id="MBJ8342414.1"/>
    </source>
</evidence>
<dbReference type="CDD" id="cd02440">
    <property type="entry name" value="AdoMet_MTases"/>
    <property type="match status" value="1"/>
</dbReference>